<protein>
    <recommendedName>
        <fullName evidence="5">BTB domain-containing protein</fullName>
    </recommendedName>
</protein>
<dbReference type="EMBL" id="JACBAG010001848">
    <property type="protein sequence ID" value="KAF7180067.1"/>
    <property type="molecule type" value="Genomic_DNA"/>
</dbReference>
<dbReference type="AlphaFoldDB" id="A0A8H6QY07"/>
<dbReference type="OrthoDB" id="5275938at2759"/>
<feature type="region of interest" description="Disordered" evidence="1">
    <location>
        <begin position="340"/>
        <end position="363"/>
    </location>
</feature>
<gene>
    <name evidence="2" type="ORF">CNMCM5623_000524</name>
    <name evidence="3" type="ORF">CNMCM7691_009233</name>
</gene>
<feature type="compositionally biased region" description="Pro residues" evidence="1">
    <location>
        <begin position="354"/>
        <end position="363"/>
    </location>
</feature>
<accession>A0A8H6QY07</accession>
<reference evidence="3" key="1">
    <citation type="submission" date="2020-06" db="EMBL/GenBank/DDBJ databases">
        <title>Draft genome sequences of strains closely related to Aspergillus parafelis and Aspergillus hiratsukae.</title>
        <authorList>
            <person name="Dos Santos R.A.C."/>
            <person name="Rivero-Menendez O."/>
            <person name="Steenwyk J.L."/>
            <person name="Mead M.E."/>
            <person name="Goldman G.H."/>
            <person name="Alastruey-Izquierdo A."/>
            <person name="Rokas A."/>
        </authorList>
    </citation>
    <scope>NUCLEOTIDE SEQUENCE</scope>
    <source>
        <strain evidence="2">CNM-CM5623</strain>
        <strain evidence="3">CNM-CM7691</strain>
    </source>
</reference>
<evidence type="ECO:0008006" key="5">
    <source>
        <dbReference type="Google" id="ProtNLM"/>
    </source>
</evidence>
<proteinExistence type="predicted"/>
<comment type="caution">
    <text evidence="3">The sequence shown here is derived from an EMBL/GenBank/DDBJ whole genome shotgun (WGS) entry which is preliminary data.</text>
</comment>
<evidence type="ECO:0000256" key="1">
    <source>
        <dbReference type="SAM" id="MobiDB-lite"/>
    </source>
</evidence>
<evidence type="ECO:0000313" key="4">
    <source>
        <dbReference type="Proteomes" id="UP000641853"/>
    </source>
</evidence>
<dbReference type="Proteomes" id="UP000641853">
    <property type="component" value="Unassembled WGS sequence"/>
</dbReference>
<dbReference type="EMBL" id="JACBAE010001293">
    <property type="protein sequence ID" value="KAF7167050.1"/>
    <property type="molecule type" value="Genomic_DNA"/>
</dbReference>
<sequence length="363" mass="41681">MTSAMEVDQFKPERHDIAPDGDLILLYKKHASRPVELRVSTTILKSQSIYFKGLSGRWLATLPVRPDGLREMAFDRLDPDAMLIVMKAAHLKFQGIPDELNVKLLHKVAKYVHMFDMFPAVCTLARPWIQYVTMFVDQCNSTELAGYLLGIMWVFNLKEQFKKATRSIIVDCNAVDIDLSRTLIDPSMFDDLLAIRHELMRDMSSLIQSKLITPLKQAEKNGKAICHEECDRHIRIHMLVLMEAPPNKETKPSRIVEGLRLLLGDRKFYHNSSRDPLEGSRKPFCIGRLNDVISQLDRVLEKVEGFDLADWRPEASQEVVWGDDVEPELRLDWPYDQKFNFDSDYELSPRSSASPPPGKGKKE</sequence>
<evidence type="ECO:0000313" key="3">
    <source>
        <dbReference type="EMBL" id="KAF7180067.1"/>
    </source>
</evidence>
<dbReference type="Proteomes" id="UP000654922">
    <property type="component" value="Unassembled WGS sequence"/>
</dbReference>
<name>A0A8H6QY07_9EURO</name>
<organism evidence="3 4">
    <name type="scientific">Aspergillus felis</name>
    <dbReference type="NCBI Taxonomy" id="1287682"/>
    <lineage>
        <taxon>Eukaryota</taxon>
        <taxon>Fungi</taxon>
        <taxon>Dikarya</taxon>
        <taxon>Ascomycota</taxon>
        <taxon>Pezizomycotina</taxon>
        <taxon>Eurotiomycetes</taxon>
        <taxon>Eurotiomycetidae</taxon>
        <taxon>Eurotiales</taxon>
        <taxon>Aspergillaceae</taxon>
        <taxon>Aspergillus</taxon>
        <taxon>Aspergillus subgen. Fumigati</taxon>
    </lineage>
</organism>
<keyword evidence="4" id="KW-1185">Reference proteome</keyword>
<evidence type="ECO:0000313" key="2">
    <source>
        <dbReference type="EMBL" id="KAF7167050.1"/>
    </source>
</evidence>